<name>A0A2G8T5U5_9BURK</name>
<dbReference type="EMBL" id="PDOB01000002">
    <property type="protein sequence ID" value="PIL41411.1"/>
    <property type="molecule type" value="Genomic_DNA"/>
</dbReference>
<organism evidence="2 3">
    <name type="scientific">Massilia psychrophila</name>
    <dbReference type="NCBI Taxonomy" id="1603353"/>
    <lineage>
        <taxon>Bacteria</taxon>
        <taxon>Pseudomonadati</taxon>
        <taxon>Pseudomonadota</taxon>
        <taxon>Betaproteobacteria</taxon>
        <taxon>Burkholderiales</taxon>
        <taxon>Oxalobacteraceae</taxon>
        <taxon>Telluria group</taxon>
        <taxon>Massilia</taxon>
    </lineage>
</organism>
<feature type="transmembrane region" description="Helical" evidence="1">
    <location>
        <begin position="154"/>
        <end position="175"/>
    </location>
</feature>
<feature type="transmembrane region" description="Helical" evidence="1">
    <location>
        <begin position="221"/>
        <end position="247"/>
    </location>
</feature>
<dbReference type="OrthoDB" id="8759010at2"/>
<evidence type="ECO:0000313" key="2">
    <source>
        <dbReference type="EMBL" id="PIL41411.1"/>
    </source>
</evidence>
<keyword evidence="1" id="KW-1133">Transmembrane helix</keyword>
<dbReference type="Pfam" id="PF10067">
    <property type="entry name" value="DUF2306"/>
    <property type="match status" value="1"/>
</dbReference>
<gene>
    <name evidence="2" type="ORF">CR103_02590</name>
</gene>
<feature type="transmembrane region" description="Helical" evidence="1">
    <location>
        <begin position="83"/>
        <end position="105"/>
    </location>
</feature>
<feature type="transmembrane region" description="Helical" evidence="1">
    <location>
        <begin position="259"/>
        <end position="283"/>
    </location>
</feature>
<dbReference type="AlphaFoldDB" id="A0A2G8T5U5"/>
<evidence type="ECO:0000256" key="1">
    <source>
        <dbReference type="SAM" id="Phobius"/>
    </source>
</evidence>
<keyword evidence="1" id="KW-0812">Transmembrane</keyword>
<accession>A0A2G8T5U5</accession>
<comment type="caution">
    <text evidence="2">The sequence shown here is derived from an EMBL/GenBank/DDBJ whole genome shotgun (WGS) entry which is preliminary data.</text>
</comment>
<dbReference type="InterPro" id="IPR018750">
    <property type="entry name" value="DUF2306_membrane"/>
</dbReference>
<sequence length="287" mass="30759">MTIASPNAVNSLHAKPKERAHGALSAFSGKALSAAATTWFVVAVAGQLIFVLYILSFYASSALQGNMQAWNKVLPTGHVPGDTLGNIAIAIHVLIAAVVTIGGPLQLMAKIRAGFPRFHRWNGRVYIATVVVASISGLFVVWTRSANGSFLQHLTISINAVLILIAAWFALRHAVARRLAEHRRWALRLFLVVSGSWFFRVILMFWIALNGGPAGFDPTTFQGPALVAIGLLQYVLPLAVLELYFFAKSSARPAARISAAGLVFALTGAMAVGIAVATMGMWLPKML</sequence>
<keyword evidence="1" id="KW-0472">Membrane</keyword>
<feature type="transmembrane region" description="Helical" evidence="1">
    <location>
        <begin position="39"/>
        <end position="63"/>
    </location>
</feature>
<keyword evidence="3" id="KW-1185">Reference proteome</keyword>
<feature type="transmembrane region" description="Helical" evidence="1">
    <location>
        <begin position="125"/>
        <end position="142"/>
    </location>
</feature>
<reference evidence="2 3" key="1">
    <citation type="submission" date="2017-10" db="EMBL/GenBank/DDBJ databases">
        <title>Massilia psychrophilum sp. nov., a novel purple-pigmented bacterium isolated from Tianshan glacier, Xinjiang Municipality, China.</title>
        <authorList>
            <person name="Wang H."/>
        </authorList>
    </citation>
    <scope>NUCLEOTIDE SEQUENCE [LARGE SCALE GENOMIC DNA]</scope>
    <source>
        <strain evidence="2 3">JCM 30813</strain>
    </source>
</reference>
<dbReference type="Proteomes" id="UP000228593">
    <property type="component" value="Unassembled WGS sequence"/>
</dbReference>
<evidence type="ECO:0008006" key="4">
    <source>
        <dbReference type="Google" id="ProtNLM"/>
    </source>
</evidence>
<proteinExistence type="predicted"/>
<protein>
    <recommendedName>
        <fullName evidence="4">DUF2306 domain-containing protein</fullName>
    </recommendedName>
</protein>
<feature type="transmembrane region" description="Helical" evidence="1">
    <location>
        <begin position="187"/>
        <end position="209"/>
    </location>
</feature>
<evidence type="ECO:0000313" key="3">
    <source>
        <dbReference type="Proteomes" id="UP000228593"/>
    </source>
</evidence>